<proteinExistence type="predicted"/>
<dbReference type="Pfam" id="PF14488">
    <property type="entry name" value="DUF4434"/>
    <property type="match status" value="1"/>
</dbReference>
<dbReference type="Proteomes" id="UP001605261">
    <property type="component" value="Unassembled WGS sequence"/>
</dbReference>
<reference evidence="2 3" key="1">
    <citation type="submission" date="2024-09" db="EMBL/GenBank/DDBJ databases">
        <authorList>
            <consortium name="All-Russian atlas of soil microorganisms"/>
            <consortium name="as a basis for the search for new antimicrobial producers and enzymes with unique properties"/>
            <person name="Sokolova E.A."/>
            <person name="Voronina E.N."/>
        </authorList>
    </citation>
    <scope>NUCLEOTIDE SEQUENCE [LARGE SCALE GENOMIC DNA]</scope>
    <source>
        <strain evidence="2 3">AF-22b-331.1</strain>
    </source>
</reference>
<evidence type="ECO:0000313" key="3">
    <source>
        <dbReference type="Proteomes" id="UP001605261"/>
    </source>
</evidence>
<name>A0ABW7CZT7_9GAMM</name>
<evidence type="ECO:0000259" key="1">
    <source>
        <dbReference type="Pfam" id="PF14488"/>
    </source>
</evidence>
<sequence>MSDASLPADLSSPLRRRLLRAALLAPAVGALAALPGCSMPVQVDGTFLQPWRSHLDWTMVDWQRSMQLAGRLGCKRLVLQWAGIHGAPEGDWLLPDAGLRMLFTAAGEAGITVRVGLPFEQSWWTAIGGDDAALQAFFADSLARAQQWLAQAPWARLQAFGGWYLPYEIEQYHWADPARVQWLVQWLHGLQQAAQARGGDCAMSTYFSRLQTEGRLETVWASVLDQVPLRPMVQDGVGVAGAGNVQELRPLLALLKQRGVAFDAIVELFRELPGGNADGTQFKGETADPARIERQLAWARDSGAEHVLVYALDPWLSQDTPQAKALRRHWGL</sequence>
<accession>A0ABW7CZT7</accession>
<comment type="caution">
    <text evidence="2">The sequence shown here is derived from an EMBL/GenBank/DDBJ whole genome shotgun (WGS) entry which is preliminary data.</text>
</comment>
<dbReference type="Gene3D" id="3.20.20.80">
    <property type="entry name" value="Glycosidases"/>
    <property type="match status" value="1"/>
</dbReference>
<gene>
    <name evidence="2" type="ORF">ACEU0G_004092</name>
</gene>
<dbReference type="RefSeq" id="WP_394163841.1">
    <property type="nucleotide sequence ID" value="NZ_JBHGCJ010000009.1"/>
</dbReference>
<protein>
    <submittedName>
        <fullName evidence="2">DUF4434 domain-containing protein</fullName>
    </submittedName>
</protein>
<organism evidence="2 3">
    <name type="scientific">Stenotrophomonas nematodicola</name>
    <dbReference type="NCBI Taxonomy" id="2656746"/>
    <lineage>
        <taxon>Bacteria</taxon>
        <taxon>Pseudomonadati</taxon>
        <taxon>Pseudomonadota</taxon>
        <taxon>Gammaproteobacteria</taxon>
        <taxon>Lysobacterales</taxon>
        <taxon>Lysobacteraceae</taxon>
        <taxon>Stenotrophomonas</taxon>
    </lineage>
</organism>
<dbReference type="EMBL" id="JBHGCJ010000009">
    <property type="protein sequence ID" value="MFG6110066.1"/>
    <property type="molecule type" value="Genomic_DNA"/>
</dbReference>
<keyword evidence="3" id="KW-1185">Reference proteome</keyword>
<dbReference type="InterPro" id="IPR027849">
    <property type="entry name" value="DUF4434"/>
</dbReference>
<evidence type="ECO:0000313" key="2">
    <source>
        <dbReference type="EMBL" id="MFG6110066.1"/>
    </source>
</evidence>
<feature type="domain" description="DUF4434" evidence="1">
    <location>
        <begin position="43"/>
        <end position="324"/>
    </location>
</feature>